<dbReference type="GO" id="GO:0008017">
    <property type="term" value="F:microtubule binding"/>
    <property type="evidence" value="ECO:0007669"/>
    <property type="project" value="InterPro"/>
</dbReference>
<dbReference type="AlphaFoldDB" id="A0A0L0BYG7"/>
<dbReference type="STRING" id="7375.A0A0L0BYG7"/>
<keyword evidence="4" id="KW-0175">Coiled coil</keyword>
<feature type="coiled-coil region" evidence="4">
    <location>
        <begin position="53"/>
        <end position="106"/>
    </location>
</feature>
<dbReference type="GO" id="GO:0051301">
    <property type="term" value="P:cell division"/>
    <property type="evidence" value="ECO:0007669"/>
    <property type="project" value="InterPro"/>
</dbReference>
<dbReference type="GO" id="GO:0005876">
    <property type="term" value="C:spindle microtubule"/>
    <property type="evidence" value="ECO:0007669"/>
    <property type="project" value="TreeGrafter"/>
</dbReference>
<organism evidence="5 6">
    <name type="scientific">Lucilia cuprina</name>
    <name type="common">Green bottle fly</name>
    <name type="synonym">Australian sheep blowfly</name>
    <dbReference type="NCBI Taxonomy" id="7375"/>
    <lineage>
        <taxon>Eukaryota</taxon>
        <taxon>Metazoa</taxon>
        <taxon>Ecdysozoa</taxon>
        <taxon>Arthropoda</taxon>
        <taxon>Hexapoda</taxon>
        <taxon>Insecta</taxon>
        <taxon>Pterygota</taxon>
        <taxon>Neoptera</taxon>
        <taxon>Endopterygota</taxon>
        <taxon>Diptera</taxon>
        <taxon>Brachycera</taxon>
        <taxon>Muscomorpha</taxon>
        <taxon>Oestroidea</taxon>
        <taxon>Calliphoridae</taxon>
        <taxon>Luciliinae</taxon>
        <taxon>Lucilia</taxon>
    </lineage>
</organism>
<evidence type="ECO:0000313" key="6">
    <source>
        <dbReference type="Proteomes" id="UP000037069"/>
    </source>
</evidence>
<dbReference type="EMBL" id="JRES01001160">
    <property type="protein sequence ID" value="KNC25021.1"/>
    <property type="molecule type" value="Genomic_DNA"/>
</dbReference>
<reference evidence="5 6" key="1">
    <citation type="journal article" date="2015" name="Nat. Commun.">
        <title>Lucilia cuprina genome unlocks parasitic fly biology to underpin future interventions.</title>
        <authorList>
            <person name="Anstead C.A."/>
            <person name="Korhonen P.K."/>
            <person name="Young N.D."/>
            <person name="Hall R.S."/>
            <person name="Jex A.R."/>
            <person name="Murali S.C."/>
            <person name="Hughes D.S."/>
            <person name="Lee S.F."/>
            <person name="Perry T."/>
            <person name="Stroehlein A.J."/>
            <person name="Ansell B.R."/>
            <person name="Breugelmans B."/>
            <person name="Hofmann A."/>
            <person name="Qu J."/>
            <person name="Dugan S."/>
            <person name="Lee S.L."/>
            <person name="Chao H."/>
            <person name="Dinh H."/>
            <person name="Han Y."/>
            <person name="Doddapaneni H.V."/>
            <person name="Worley K.C."/>
            <person name="Muzny D.M."/>
            <person name="Ioannidis P."/>
            <person name="Waterhouse R.M."/>
            <person name="Zdobnov E.M."/>
            <person name="James P.J."/>
            <person name="Bagnall N.H."/>
            <person name="Kotze A.C."/>
            <person name="Gibbs R.A."/>
            <person name="Richards S."/>
            <person name="Batterham P."/>
            <person name="Gasser R.B."/>
        </authorList>
    </citation>
    <scope>NUCLEOTIDE SEQUENCE [LARGE SCALE GENOMIC DNA]</scope>
    <source>
        <strain evidence="5 6">LS</strain>
        <tissue evidence="5">Full body</tissue>
    </source>
</reference>
<evidence type="ECO:0000313" key="5">
    <source>
        <dbReference type="EMBL" id="KNC25021.1"/>
    </source>
</evidence>
<comment type="caution">
    <text evidence="5">The sequence shown here is derived from an EMBL/GenBank/DDBJ whole genome shotgun (WGS) entry which is preliminary data.</text>
</comment>
<dbReference type="GO" id="GO:0007059">
    <property type="term" value="P:chromosome segregation"/>
    <property type="evidence" value="ECO:0007669"/>
    <property type="project" value="InterPro"/>
</dbReference>
<evidence type="ECO:0000256" key="2">
    <source>
        <dbReference type="ARBA" id="ARBA00047182"/>
    </source>
</evidence>
<evidence type="ECO:0000256" key="1">
    <source>
        <dbReference type="ARBA" id="ARBA00006836"/>
    </source>
</evidence>
<protein>
    <recommendedName>
        <fullName evidence="2">SKA complex subunit 1</fullName>
    </recommendedName>
    <alternativeName>
        <fullName evidence="3">Spindle and kinetochore-associated protein 1</fullName>
    </alternativeName>
</protein>
<sequence>MEDIEEQIKLIEVKISKLNNFIALSLRREKVSKELEKLVSDAIIVRDLMTKSHELLQKEFNTLENDYNEVMSEMRKKQMLVMNYVIKEKKRKIKESEEEEKKVQLILSGAKSSGSAIKANSTAPKSAVKKIDLLAKLNPSQTLSATPKIKINDYKQSPMIKKKVNPIFQFEEFDVTITQQQFDKIPKYMCGRETLDQLNSFLETVIIPCFNEKYQLMHKERSCLRNLNDIELWKLYNEQSSYLPGRSFITPGDVTRKLNKMLDKKNQNRLIMLRHIGILHEVRVKQTVCYVWSYNDHN</sequence>
<proteinExistence type="inferred from homology"/>
<dbReference type="Gene3D" id="1.10.10.1890">
    <property type="entry name" value="Ska1 microtubule binding domain-like"/>
    <property type="match status" value="1"/>
</dbReference>
<dbReference type="PANTHER" id="PTHR28573">
    <property type="entry name" value="SPINDLE AND KINETOCHORE-ASSOCIATED PROTEIN 1"/>
    <property type="match status" value="1"/>
</dbReference>
<dbReference type="InterPro" id="IPR042031">
    <property type="entry name" value="SKA1_MBD_sf"/>
</dbReference>
<dbReference type="Pfam" id="PF07160">
    <property type="entry name" value="SKA1"/>
    <property type="match status" value="1"/>
</dbReference>
<comment type="similarity">
    <text evidence="1">Belongs to the SKA1 family.</text>
</comment>
<dbReference type="OrthoDB" id="5962at2759"/>
<dbReference type="OMA" id="NELLMLH"/>
<dbReference type="GO" id="GO:0000940">
    <property type="term" value="C:outer kinetochore"/>
    <property type="evidence" value="ECO:0007669"/>
    <property type="project" value="TreeGrafter"/>
</dbReference>
<dbReference type="Proteomes" id="UP000037069">
    <property type="component" value="Unassembled WGS sequence"/>
</dbReference>
<dbReference type="InterPro" id="IPR009829">
    <property type="entry name" value="SKA1"/>
</dbReference>
<dbReference type="GO" id="GO:0031110">
    <property type="term" value="P:regulation of microtubule polymerization or depolymerization"/>
    <property type="evidence" value="ECO:0007669"/>
    <property type="project" value="TreeGrafter"/>
</dbReference>
<evidence type="ECO:0000256" key="3">
    <source>
        <dbReference type="ARBA" id="ARBA00047202"/>
    </source>
</evidence>
<accession>A0A0L0BYG7</accession>
<gene>
    <name evidence="5" type="ORF">FF38_11916</name>
</gene>
<dbReference type="GO" id="GO:0072686">
    <property type="term" value="C:mitotic spindle"/>
    <property type="evidence" value="ECO:0007669"/>
    <property type="project" value="TreeGrafter"/>
</dbReference>
<keyword evidence="6" id="KW-1185">Reference proteome</keyword>
<dbReference type="PANTHER" id="PTHR28573:SF1">
    <property type="entry name" value="SPINDLE AND KINETOCHORE-ASSOCIATED PROTEIN 1"/>
    <property type="match status" value="1"/>
</dbReference>
<dbReference type="GO" id="GO:0000278">
    <property type="term" value="P:mitotic cell cycle"/>
    <property type="evidence" value="ECO:0007669"/>
    <property type="project" value="TreeGrafter"/>
</dbReference>
<name>A0A0L0BYG7_LUCCU</name>
<evidence type="ECO:0000256" key="4">
    <source>
        <dbReference type="SAM" id="Coils"/>
    </source>
</evidence>